<dbReference type="Gene3D" id="3.40.50.1110">
    <property type="entry name" value="SGNH hydrolase"/>
    <property type="match status" value="1"/>
</dbReference>
<dbReference type="STRING" id="332999.SAMN04488511_106246"/>
<dbReference type="PROSITE" id="PS51257">
    <property type="entry name" value="PROKAR_LIPOPROTEIN"/>
    <property type="match status" value="1"/>
</dbReference>
<proteinExistence type="predicted"/>
<gene>
    <name evidence="1" type="ORF">SAMN04488511_106246</name>
</gene>
<reference evidence="2" key="1">
    <citation type="submission" date="2016-10" db="EMBL/GenBank/DDBJ databases">
        <authorList>
            <person name="Varghese N."/>
            <person name="Submissions S."/>
        </authorList>
    </citation>
    <scope>NUCLEOTIDE SEQUENCE [LARGE SCALE GENOMIC DNA]</scope>
    <source>
        <strain evidence="2">DSM 18130</strain>
    </source>
</reference>
<protein>
    <submittedName>
        <fullName evidence="1">GDSL-like Lipase/Acylhydrolase</fullName>
    </submittedName>
</protein>
<sequence>MVGEFKMKKYILNSFIAAAILFTAACKPEIETPAGTTAGQANFSKYIAVGNSLTSGYADGGLYLEGQKVAYPNLIAAKMSSVGGGAFTSPFFNEDRLNGSGYISLTALVNGTPTLTPVTDKLAIRDAAKHLDKYSGEIQNLGIPGMRVDLSFDPTLTFSAANPFFERLLTDAQVGKTNYFQYIQGRNHTFFSIWLGNNDVLGYALNGAVTVAGDPTTVLTDKVTFSSLYANLLNALTAGGQKGIVATIPDVTAIPYFNTVKPSLLLAAAKASNPAAQAVFIQTGTGAVRVATDEDLIRLPFQSAGLFGQGTIPYGLHPLNPIANNWVLDKDEVIKVKDYVNSYNSSIKSIATSKGLAIADTYAYFNQVKVGVLVQGIGINAAFISGGAFSLDGIHLTPRGNAVIANVFIDAINAKYGSTIPTVDVTQYRGVKFPDTK</sequence>
<accession>A0A1I0T6T7</accession>
<evidence type="ECO:0000313" key="1">
    <source>
        <dbReference type="EMBL" id="SFA47515.1"/>
    </source>
</evidence>
<dbReference type="Proteomes" id="UP000198836">
    <property type="component" value="Unassembled WGS sequence"/>
</dbReference>
<dbReference type="EMBL" id="FOJM01000006">
    <property type="protein sequence ID" value="SFA47515.1"/>
    <property type="molecule type" value="Genomic_DNA"/>
</dbReference>
<dbReference type="AlphaFoldDB" id="A0A1I0T6T7"/>
<dbReference type="InterPro" id="IPR036514">
    <property type="entry name" value="SGNH_hydro_sf"/>
</dbReference>
<dbReference type="GO" id="GO:0016788">
    <property type="term" value="F:hydrolase activity, acting on ester bonds"/>
    <property type="evidence" value="ECO:0007669"/>
    <property type="project" value="InterPro"/>
</dbReference>
<evidence type="ECO:0000313" key="2">
    <source>
        <dbReference type="Proteomes" id="UP000198836"/>
    </source>
</evidence>
<keyword evidence="1" id="KW-0378">Hydrolase</keyword>
<dbReference type="SUPFAM" id="SSF52266">
    <property type="entry name" value="SGNH hydrolase"/>
    <property type="match status" value="1"/>
</dbReference>
<dbReference type="Pfam" id="PF00657">
    <property type="entry name" value="Lipase_GDSL"/>
    <property type="match status" value="1"/>
</dbReference>
<dbReference type="InterPro" id="IPR001087">
    <property type="entry name" value="GDSL"/>
</dbReference>
<keyword evidence="2" id="KW-1185">Reference proteome</keyword>
<name>A0A1I0T6T7_9SPHI</name>
<organism evidence="1 2">
    <name type="scientific">Pedobacter suwonensis</name>
    <dbReference type="NCBI Taxonomy" id="332999"/>
    <lineage>
        <taxon>Bacteria</taxon>
        <taxon>Pseudomonadati</taxon>
        <taxon>Bacteroidota</taxon>
        <taxon>Sphingobacteriia</taxon>
        <taxon>Sphingobacteriales</taxon>
        <taxon>Sphingobacteriaceae</taxon>
        <taxon>Pedobacter</taxon>
    </lineage>
</organism>